<dbReference type="AlphaFoldDB" id="A0A8J6P883"/>
<dbReference type="RefSeq" id="WP_187536644.1">
    <property type="nucleotide sequence ID" value="NZ_JACRTL010000005.1"/>
</dbReference>
<sequence>MVRRRKKIDQKKRYDRIRKVVDDGVKLNNGLFALTVTDAAKYPEQYDTLLLNSAYLSESIAVRMRKLAIDLGSVQKHKLLENAAKIQRIRIVWKDGILTVVIPSLLPKRQQRTISAFLLDPLYYTLHEFCEKEKFQKFRECVVCFIHVYDEKLSISRIRDYDNMMMKPVLDTVAAFVMTDDTGQLCRQYQTSVLGDSDRTEIMVMEPKRFLLWLREQEKQGS</sequence>
<accession>A0A8J6P883</accession>
<dbReference type="Pfam" id="PF19595">
    <property type="entry name" value="DUF6100"/>
    <property type="match status" value="1"/>
</dbReference>
<comment type="caution">
    <text evidence="1">The sequence shown here is derived from an EMBL/GenBank/DDBJ whole genome shotgun (WGS) entry which is preliminary data.</text>
</comment>
<proteinExistence type="predicted"/>
<reference evidence="1" key="1">
    <citation type="submission" date="2020-08" db="EMBL/GenBank/DDBJ databases">
        <title>Genome public.</title>
        <authorList>
            <person name="Liu C."/>
            <person name="Sun Q."/>
        </authorList>
    </citation>
    <scope>NUCLEOTIDE SEQUENCE</scope>
    <source>
        <strain evidence="1">NSJ-15</strain>
    </source>
</reference>
<keyword evidence="2" id="KW-1185">Reference proteome</keyword>
<name>A0A8J6P883_9FIRM</name>
<protein>
    <submittedName>
        <fullName evidence="1">Uncharacterized protein</fullName>
    </submittedName>
</protein>
<evidence type="ECO:0000313" key="2">
    <source>
        <dbReference type="Proteomes" id="UP000632659"/>
    </source>
</evidence>
<organism evidence="1 2">
    <name type="scientific">Massiliimalia timonensis</name>
    <dbReference type="NCBI Taxonomy" id="1987501"/>
    <lineage>
        <taxon>Bacteria</taxon>
        <taxon>Bacillati</taxon>
        <taxon>Bacillota</taxon>
        <taxon>Clostridia</taxon>
        <taxon>Eubacteriales</taxon>
        <taxon>Oscillospiraceae</taxon>
        <taxon>Massiliimalia</taxon>
    </lineage>
</organism>
<dbReference type="Proteomes" id="UP000632659">
    <property type="component" value="Unassembled WGS sequence"/>
</dbReference>
<gene>
    <name evidence="1" type="ORF">H8702_09990</name>
</gene>
<dbReference type="EMBL" id="JACRTL010000005">
    <property type="protein sequence ID" value="MBC8611430.1"/>
    <property type="molecule type" value="Genomic_DNA"/>
</dbReference>
<evidence type="ECO:0000313" key="1">
    <source>
        <dbReference type="EMBL" id="MBC8611430.1"/>
    </source>
</evidence>
<dbReference type="InterPro" id="IPR046082">
    <property type="entry name" value="DUF6100"/>
</dbReference>